<organism evidence="2 3">
    <name type="scientific">Zalerion maritima</name>
    <dbReference type="NCBI Taxonomy" id="339359"/>
    <lineage>
        <taxon>Eukaryota</taxon>
        <taxon>Fungi</taxon>
        <taxon>Dikarya</taxon>
        <taxon>Ascomycota</taxon>
        <taxon>Pezizomycotina</taxon>
        <taxon>Sordariomycetes</taxon>
        <taxon>Lulworthiomycetidae</taxon>
        <taxon>Lulworthiales</taxon>
        <taxon>Lulworthiaceae</taxon>
        <taxon>Zalerion</taxon>
    </lineage>
</organism>
<name>A0AAD5S059_9PEZI</name>
<keyword evidence="3" id="KW-1185">Reference proteome</keyword>
<feature type="region of interest" description="Disordered" evidence="1">
    <location>
        <begin position="31"/>
        <end position="59"/>
    </location>
</feature>
<evidence type="ECO:0000256" key="1">
    <source>
        <dbReference type="SAM" id="MobiDB-lite"/>
    </source>
</evidence>
<gene>
    <name evidence="2" type="ORF">MKZ38_010796</name>
</gene>
<dbReference type="AlphaFoldDB" id="A0AAD5S059"/>
<evidence type="ECO:0000313" key="3">
    <source>
        <dbReference type="Proteomes" id="UP001201980"/>
    </source>
</evidence>
<accession>A0AAD5S059</accession>
<sequence>MGPYAKMQKAMEIVSPDTPITLEDLYNIAMQGSNKKRGAKRSGEAKSKGVGLRRGPVRVQSEQTQAIARRRDASRRTIISERRHSTVVFPSVLPTSLFKPAFEPRRKSLDVLGNLGEENAFVPAASNHAANSHEFHGSDMSTLVGPNGDEATGYTEKENFVPMMVDDAASDAGILQTKSPVASAASAAFTDSPTTTMPARNFGTKELAMDMAVLSLDKN</sequence>
<proteinExistence type="predicted"/>
<protein>
    <submittedName>
        <fullName evidence="2">Uncharacterized protein</fullName>
    </submittedName>
</protein>
<evidence type="ECO:0000313" key="2">
    <source>
        <dbReference type="EMBL" id="KAJ2906805.1"/>
    </source>
</evidence>
<dbReference type="EMBL" id="JAKWBI020000009">
    <property type="protein sequence ID" value="KAJ2906805.1"/>
    <property type="molecule type" value="Genomic_DNA"/>
</dbReference>
<dbReference type="Proteomes" id="UP001201980">
    <property type="component" value="Unassembled WGS sequence"/>
</dbReference>
<reference evidence="2" key="1">
    <citation type="submission" date="2022-07" db="EMBL/GenBank/DDBJ databases">
        <title>Draft genome sequence of Zalerion maritima ATCC 34329, a (micro)plastics degrading marine fungus.</title>
        <authorList>
            <person name="Paco A."/>
            <person name="Goncalves M.F.M."/>
            <person name="Rocha-Santos T.A.P."/>
            <person name="Alves A."/>
        </authorList>
    </citation>
    <scope>NUCLEOTIDE SEQUENCE</scope>
    <source>
        <strain evidence="2">ATCC 34329</strain>
    </source>
</reference>
<comment type="caution">
    <text evidence="2">The sequence shown here is derived from an EMBL/GenBank/DDBJ whole genome shotgun (WGS) entry which is preliminary data.</text>
</comment>